<sequence length="174" mass="18758">MTAFRRRDGLPHCHPQGHVHSGMGAAIVARHRLSDDDRDGITDRSHPQKFNSTPYSSSCRLWTGGWRLSTSGSMSSSWWTTREPATSCSRLTSRISSRTTTTQRRRRHRPSTWRCSSSPALPSLSSVSPRRSAGTSPSPSPAPPSSASAGSAPSSTTPDTTPPDTAPSRTATKE</sequence>
<protein>
    <submittedName>
        <fullName evidence="3 4">Uncharacterized protein</fullName>
    </submittedName>
</protein>
<name>A0A0Q3J754_BRADI</name>
<proteinExistence type="predicted"/>
<dbReference type="Gramene" id="KQJ93936">
    <property type="protein sequence ID" value="KQJ93936"/>
    <property type="gene ID" value="BRADI_3g07602v3"/>
</dbReference>
<feature type="compositionally biased region" description="Low complexity" evidence="2">
    <location>
        <begin position="145"/>
        <end position="159"/>
    </location>
</feature>
<reference evidence="3" key="2">
    <citation type="submission" date="2017-06" db="EMBL/GenBank/DDBJ databases">
        <title>WGS assembly of Brachypodium distachyon.</title>
        <authorList>
            <consortium name="The International Brachypodium Initiative"/>
            <person name="Lucas S."/>
            <person name="Harmon-Smith M."/>
            <person name="Lail K."/>
            <person name="Tice H."/>
            <person name="Grimwood J."/>
            <person name="Bruce D."/>
            <person name="Barry K."/>
            <person name="Shu S."/>
            <person name="Lindquist E."/>
            <person name="Wang M."/>
            <person name="Pitluck S."/>
            <person name="Vogel J.P."/>
            <person name="Garvin D.F."/>
            <person name="Mockler T.C."/>
            <person name="Schmutz J."/>
            <person name="Rokhsar D."/>
            <person name="Bevan M.W."/>
        </authorList>
    </citation>
    <scope>NUCLEOTIDE SEQUENCE</scope>
    <source>
        <strain evidence="3">Bd21</strain>
    </source>
</reference>
<feature type="region of interest" description="Disordered" evidence="2">
    <location>
        <begin position="70"/>
        <end position="174"/>
    </location>
</feature>
<dbReference type="InterPro" id="IPR002355">
    <property type="entry name" value="Cu_oxidase_Cu_BS"/>
</dbReference>
<dbReference type="PROSITE" id="PS00080">
    <property type="entry name" value="MULTICOPPER_OXIDASE2"/>
    <property type="match status" value="1"/>
</dbReference>
<keyword evidence="1" id="KW-0479">Metal-binding</keyword>
<dbReference type="InParanoid" id="A0A0Q3J754"/>
<feature type="region of interest" description="Disordered" evidence="2">
    <location>
        <begin position="1"/>
        <end position="20"/>
    </location>
</feature>
<evidence type="ECO:0000313" key="3">
    <source>
        <dbReference type="EMBL" id="KQJ93936.1"/>
    </source>
</evidence>
<feature type="compositionally biased region" description="Low complexity" evidence="2">
    <location>
        <begin position="112"/>
        <end position="137"/>
    </location>
</feature>
<evidence type="ECO:0000313" key="5">
    <source>
        <dbReference type="Proteomes" id="UP000008810"/>
    </source>
</evidence>
<reference evidence="4" key="3">
    <citation type="submission" date="2018-08" db="UniProtKB">
        <authorList>
            <consortium name="EnsemblPlants"/>
        </authorList>
    </citation>
    <scope>IDENTIFICATION</scope>
    <source>
        <strain evidence="4">cv. Bd21</strain>
    </source>
</reference>
<organism evidence="3">
    <name type="scientific">Brachypodium distachyon</name>
    <name type="common">Purple false brome</name>
    <name type="synonym">Trachynia distachya</name>
    <dbReference type="NCBI Taxonomy" id="15368"/>
    <lineage>
        <taxon>Eukaryota</taxon>
        <taxon>Viridiplantae</taxon>
        <taxon>Streptophyta</taxon>
        <taxon>Embryophyta</taxon>
        <taxon>Tracheophyta</taxon>
        <taxon>Spermatophyta</taxon>
        <taxon>Magnoliopsida</taxon>
        <taxon>Liliopsida</taxon>
        <taxon>Poales</taxon>
        <taxon>Poaceae</taxon>
        <taxon>BOP clade</taxon>
        <taxon>Pooideae</taxon>
        <taxon>Stipodae</taxon>
        <taxon>Brachypodieae</taxon>
        <taxon>Brachypodium</taxon>
    </lineage>
</organism>
<feature type="compositionally biased region" description="Basic and acidic residues" evidence="2">
    <location>
        <begin position="1"/>
        <end position="11"/>
    </location>
</feature>
<dbReference type="AlphaFoldDB" id="A0A0Q3J754"/>
<evidence type="ECO:0000256" key="1">
    <source>
        <dbReference type="ARBA" id="ARBA00022723"/>
    </source>
</evidence>
<dbReference type="GO" id="GO:0005507">
    <property type="term" value="F:copper ion binding"/>
    <property type="evidence" value="ECO:0007669"/>
    <property type="project" value="InterPro"/>
</dbReference>
<reference evidence="3 4" key="1">
    <citation type="journal article" date="2010" name="Nature">
        <title>Genome sequencing and analysis of the model grass Brachypodium distachyon.</title>
        <authorList>
            <consortium name="International Brachypodium Initiative"/>
        </authorList>
    </citation>
    <scope>NUCLEOTIDE SEQUENCE [LARGE SCALE GENOMIC DNA]</scope>
    <source>
        <strain evidence="3 4">Bd21</strain>
    </source>
</reference>
<evidence type="ECO:0000256" key="2">
    <source>
        <dbReference type="SAM" id="MobiDB-lite"/>
    </source>
</evidence>
<dbReference type="EMBL" id="CM000882">
    <property type="protein sequence ID" value="KQJ93936.1"/>
    <property type="molecule type" value="Genomic_DNA"/>
</dbReference>
<accession>A0A0Q3J754</accession>
<dbReference type="EnsemblPlants" id="KQJ93936">
    <property type="protein sequence ID" value="KQJ93936"/>
    <property type="gene ID" value="BRADI_3g07602v3"/>
</dbReference>
<keyword evidence="5" id="KW-1185">Reference proteome</keyword>
<dbReference type="Proteomes" id="UP000008810">
    <property type="component" value="Chromosome 3"/>
</dbReference>
<gene>
    <name evidence="3" type="ORF">BRADI_3g07602v3</name>
</gene>
<feature type="compositionally biased region" description="Low complexity" evidence="2">
    <location>
        <begin position="70"/>
        <end position="102"/>
    </location>
</feature>
<evidence type="ECO:0000313" key="4">
    <source>
        <dbReference type="EnsemblPlants" id="KQJ93936"/>
    </source>
</evidence>